<comment type="caution">
    <text evidence="2">The sequence shown here is derived from an EMBL/GenBank/DDBJ whole genome shotgun (WGS) entry which is preliminary data.</text>
</comment>
<accession>A0AAD6YED7</accession>
<feature type="signal peptide" evidence="1">
    <location>
        <begin position="1"/>
        <end position="21"/>
    </location>
</feature>
<protein>
    <submittedName>
        <fullName evidence="2">Uncharacterized protein</fullName>
    </submittedName>
</protein>
<reference evidence="2" key="1">
    <citation type="submission" date="2023-03" db="EMBL/GenBank/DDBJ databases">
        <title>Massive genome expansion in bonnet fungi (Mycena s.s.) driven by repeated elements and novel gene families across ecological guilds.</title>
        <authorList>
            <consortium name="Lawrence Berkeley National Laboratory"/>
            <person name="Harder C.B."/>
            <person name="Miyauchi S."/>
            <person name="Viragh M."/>
            <person name="Kuo A."/>
            <person name="Thoen E."/>
            <person name="Andreopoulos B."/>
            <person name="Lu D."/>
            <person name="Skrede I."/>
            <person name="Drula E."/>
            <person name="Henrissat B."/>
            <person name="Morin E."/>
            <person name="Kohler A."/>
            <person name="Barry K."/>
            <person name="LaButti K."/>
            <person name="Morin E."/>
            <person name="Salamov A."/>
            <person name="Lipzen A."/>
            <person name="Mereny Z."/>
            <person name="Hegedus B."/>
            <person name="Baldrian P."/>
            <person name="Stursova M."/>
            <person name="Weitz H."/>
            <person name="Taylor A."/>
            <person name="Grigoriev I.V."/>
            <person name="Nagy L.G."/>
            <person name="Martin F."/>
            <person name="Kauserud H."/>
        </authorList>
    </citation>
    <scope>NUCLEOTIDE SEQUENCE</scope>
    <source>
        <strain evidence="2">9144</strain>
    </source>
</reference>
<evidence type="ECO:0000256" key="1">
    <source>
        <dbReference type="SAM" id="SignalP"/>
    </source>
</evidence>
<name>A0AAD6YED7_9AGAR</name>
<dbReference type="Proteomes" id="UP001219525">
    <property type="component" value="Unassembled WGS sequence"/>
</dbReference>
<proteinExistence type="predicted"/>
<feature type="chain" id="PRO_5042034440" evidence="1">
    <location>
        <begin position="22"/>
        <end position="246"/>
    </location>
</feature>
<dbReference type="EMBL" id="JARJCW010000033">
    <property type="protein sequence ID" value="KAJ7208644.1"/>
    <property type="molecule type" value="Genomic_DNA"/>
</dbReference>
<evidence type="ECO:0000313" key="3">
    <source>
        <dbReference type="Proteomes" id="UP001219525"/>
    </source>
</evidence>
<keyword evidence="1" id="KW-0732">Signal</keyword>
<gene>
    <name evidence="2" type="ORF">GGX14DRAFT_395795</name>
</gene>
<sequence>MKIPFLATFVVVLTLSSHAEAFILLCFFARLFFNPNACRWGGGGGGGGGTISPPPPPPIVCGPGTYLWGTTCTPTVGTCPTEPNTQVFAHPEMPCGCQAPSALYDPKKTVCNTPPPNSKMYCETATNGRSSECKVQCDPGWKFNPKEAKCIRDNLEGCKPPLELASGPPNKGCLCLKPTDADRGPKGQKCGEVPYYSDEDEAAGLDPPGRMVCVIDPNDISNSICQAQCTAAYKLQGQAMCVPKGA</sequence>
<evidence type="ECO:0000313" key="2">
    <source>
        <dbReference type="EMBL" id="KAJ7208644.1"/>
    </source>
</evidence>
<keyword evidence="3" id="KW-1185">Reference proteome</keyword>
<dbReference type="AlphaFoldDB" id="A0AAD6YED7"/>
<organism evidence="2 3">
    <name type="scientific">Mycena pura</name>
    <dbReference type="NCBI Taxonomy" id="153505"/>
    <lineage>
        <taxon>Eukaryota</taxon>
        <taxon>Fungi</taxon>
        <taxon>Dikarya</taxon>
        <taxon>Basidiomycota</taxon>
        <taxon>Agaricomycotina</taxon>
        <taxon>Agaricomycetes</taxon>
        <taxon>Agaricomycetidae</taxon>
        <taxon>Agaricales</taxon>
        <taxon>Marasmiineae</taxon>
        <taxon>Mycenaceae</taxon>
        <taxon>Mycena</taxon>
    </lineage>
</organism>